<gene>
    <name evidence="7" type="ORF">F9U64_20410</name>
</gene>
<proteinExistence type="predicted"/>
<feature type="transmembrane region" description="Helical" evidence="6">
    <location>
        <begin position="350"/>
        <end position="372"/>
    </location>
</feature>
<dbReference type="OrthoDB" id="9768187at2"/>
<comment type="subcellular location">
    <subcellularLocation>
        <location evidence="1">Membrane</location>
        <topology evidence="1">Multi-pass membrane protein</topology>
    </subcellularLocation>
</comment>
<feature type="transmembrane region" description="Helical" evidence="6">
    <location>
        <begin position="286"/>
        <end position="306"/>
    </location>
</feature>
<dbReference type="InterPro" id="IPR018365">
    <property type="entry name" value="Cell_cycle_FtsW-rel_CS"/>
</dbReference>
<evidence type="ECO:0000256" key="3">
    <source>
        <dbReference type="ARBA" id="ARBA00022960"/>
    </source>
</evidence>
<keyword evidence="3" id="KW-0133">Cell shape</keyword>
<evidence type="ECO:0000256" key="4">
    <source>
        <dbReference type="ARBA" id="ARBA00022989"/>
    </source>
</evidence>
<evidence type="ECO:0000256" key="1">
    <source>
        <dbReference type="ARBA" id="ARBA00004141"/>
    </source>
</evidence>
<feature type="transmembrane region" description="Helical" evidence="6">
    <location>
        <begin position="167"/>
        <end position="183"/>
    </location>
</feature>
<evidence type="ECO:0000256" key="2">
    <source>
        <dbReference type="ARBA" id="ARBA00022692"/>
    </source>
</evidence>
<keyword evidence="8" id="KW-1185">Reference proteome</keyword>
<feature type="transmembrane region" description="Helical" evidence="6">
    <location>
        <begin position="66"/>
        <end position="88"/>
    </location>
</feature>
<dbReference type="GO" id="GO:0008360">
    <property type="term" value="P:regulation of cell shape"/>
    <property type="evidence" value="ECO:0007669"/>
    <property type="project" value="UniProtKB-KW"/>
</dbReference>
<dbReference type="GO" id="GO:0051301">
    <property type="term" value="P:cell division"/>
    <property type="evidence" value="ECO:0007669"/>
    <property type="project" value="InterPro"/>
</dbReference>
<keyword evidence="4 6" id="KW-1133">Transmembrane helix</keyword>
<dbReference type="InterPro" id="IPR001182">
    <property type="entry name" value="FtsW/RodA"/>
</dbReference>
<dbReference type="GO" id="GO:0032153">
    <property type="term" value="C:cell division site"/>
    <property type="evidence" value="ECO:0007669"/>
    <property type="project" value="TreeGrafter"/>
</dbReference>
<dbReference type="GO" id="GO:0005886">
    <property type="term" value="C:plasma membrane"/>
    <property type="evidence" value="ECO:0007669"/>
    <property type="project" value="TreeGrafter"/>
</dbReference>
<dbReference type="EMBL" id="WEID01000113">
    <property type="protein sequence ID" value="KAB8126209.1"/>
    <property type="molecule type" value="Genomic_DNA"/>
</dbReference>
<name>A0A7C8KWK3_9BACI</name>
<keyword evidence="2 6" id="KW-0812">Transmembrane</keyword>
<evidence type="ECO:0000256" key="5">
    <source>
        <dbReference type="ARBA" id="ARBA00023136"/>
    </source>
</evidence>
<dbReference type="PROSITE" id="PS00428">
    <property type="entry name" value="FTSW_RODA_SPOVE"/>
    <property type="match status" value="1"/>
</dbReference>
<dbReference type="PANTHER" id="PTHR30474:SF1">
    <property type="entry name" value="PEPTIDOGLYCAN GLYCOSYLTRANSFERASE MRDB"/>
    <property type="match status" value="1"/>
</dbReference>
<feature type="transmembrane region" description="Helical" evidence="6">
    <location>
        <begin position="108"/>
        <end position="128"/>
    </location>
</feature>
<dbReference type="Proteomes" id="UP000480246">
    <property type="component" value="Unassembled WGS sequence"/>
</dbReference>
<organism evidence="7 8">
    <name type="scientific">Gracilibacillus oryzae</name>
    <dbReference type="NCBI Taxonomy" id="1672701"/>
    <lineage>
        <taxon>Bacteria</taxon>
        <taxon>Bacillati</taxon>
        <taxon>Bacillota</taxon>
        <taxon>Bacilli</taxon>
        <taxon>Bacillales</taxon>
        <taxon>Bacillaceae</taxon>
        <taxon>Gracilibacillus</taxon>
    </lineage>
</organism>
<dbReference type="GO" id="GO:0015648">
    <property type="term" value="F:lipid-linked peptidoglycan transporter activity"/>
    <property type="evidence" value="ECO:0007669"/>
    <property type="project" value="TreeGrafter"/>
</dbReference>
<dbReference type="Pfam" id="PF01098">
    <property type="entry name" value="FTSW_RODA_SPOVE"/>
    <property type="match status" value="1"/>
</dbReference>
<evidence type="ECO:0000313" key="8">
    <source>
        <dbReference type="Proteomes" id="UP000480246"/>
    </source>
</evidence>
<dbReference type="RefSeq" id="WP_153406723.1">
    <property type="nucleotide sequence ID" value="NZ_ML762451.1"/>
</dbReference>
<comment type="caution">
    <text evidence="7">The sequence shown here is derived from an EMBL/GenBank/DDBJ whole genome shotgun (WGS) entry which is preliminary data.</text>
</comment>
<evidence type="ECO:0000256" key="6">
    <source>
        <dbReference type="SAM" id="Phobius"/>
    </source>
</evidence>
<sequence length="392" mass="44489">MTEKKIYVRYDLIYILLIFFAISILSIYYAQQMDQYGGENFVLKQAVWIIAGIIAIVLIQFLDISILYSLSFIFYLFGLALLILLLISPESIVPYINGAYSWFRFQGITFQPSELVKITTILFLSAVISKHKEKYDIANMKSDFLLLFKIILIGMLPVMLILLQPDFGTAMVVIVITVFMLFLSNINWKIILLIASMSIVLFSLFILSAIKFPVFMEEVFKIDTYQIDRIQTWVGLAENQSQETYQIDRALLAIGSGQLNGYHAESSLYIPESHTDFIFSVIAHKFGFFGSSVVIFLYFLLIYKLIQIGMKVHQINPFGAYICFGYMTLIFIHAFQNIGMNIGVMPITGIPLLLISYGGSSTLAALAGYGLIYKVACVQSEAGKYMFNEEKQ</sequence>
<dbReference type="AlphaFoldDB" id="A0A7C8KWK3"/>
<dbReference type="PANTHER" id="PTHR30474">
    <property type="entry name" value="CELL CYCLE PROTEIN"/>
    <property type="match status" value="1"/>
</dbReference>
<keyword evidence="5 6" id="KW-0472">Membrane</keyword>
<evidence type="ECO:0000313" key="7">
    <source>
        <dbReference type="EMBL" id="KAB8126209.1"/>
    </source>
</evidence>
<accession>A0A7C8KWK3</accession>
<reference evidence="7 8" key="1">
    <citation type="submission" date="2019-10" db="EMBL/GenBank/DDBJ databases">
        <title>Gracilibacillus sp. nov. isolated from rice seeds.</title>
        <authorList>
            <person name="He S."/>
        </authorList>
    </citation>
    <scope>NUCLEOTIDE SEQUENCE [LARGE SCALE GENOMIC DNA]</scope>
    <source>
        <strain evidence="7 8">TD8</strain>
    </source>
</reference>
<feature type="transmembrane region" description="Helical" evidence="6">
    <location>
        <begin position="144"/>
        <end position="161"/>
    </location>
</feature>
<feature type="transmembrane region" description="Helical" evidence="6">
    <location>
        <begin position="42"/>
        <end position="59"/>
    </location>
</feature>
<feature type="transmembrane region" description="Helical" evidence="6">
    <location>
        <begin position="318"/>
        <end position="338"/>
    </location>
</feature>
<protein>
    <submittedName>
        <fullName evidence="7">Rod shape-determining protein RodA</fullName>
    </submittedName>
</protein>
<feature type="transmembrane region" description="Helical" evidence="6">
    <location>
        <begin position="190"/>
        <end position="210"/>
    </location>
</feature>
<feature type="transmembrane region" description="Helical" evidence="6">
    <location>
        <begin position="12"/>
        <end position="30"/>
    </location>
</feature>